<gene>
    <name evidence="14" type="primary">uppP</name>
    <name evidence="15" type="ORF">LNTAR_17203</name>
</gene>
<protein>
    <recommendedName>
        <fullName evidence="4 14">Undecaprenyl-diphosphatase</fullName>
        <ecNumber evidence="3 14">3.6.1.27</ecNumber>
    </recommendedName>
    <alternativeName>
        <fullName evidence="12 14">Bacitracin resistance protein</fullName>
    </alternativeName>
    <alternativeName>
        <fullName evidence="11 14">Undecaprenyl pyrophosphate phosphatase</fullName>
    </alternativeName>
</protein>
<keyword evidence="15" id="KW-0418">Kinase</keyword>
<feature type="transmembrane region" description="Helical" evidence="14">
    <location>
        <begin position="7"/>
        <end position="30"/>
    </location>
</feature>
<dbReference type="EC" id="3.6.1.27" evidence="3 14"/>
<comment type="miscellaneous">
    <text evidence="14">Bacitracin is thought to be involved in the inhibition of peptidoglycan synthesis by sequestering undecaprenyl diphosphate, thereby reducing the pool of lipid carrier available.</text>
</comment>
<dbReference type="PANTHER" id="PTHR30622:SF2">
    <property type="entry name" value="UNDECAPRENYL-DIPHOSPHATASE"/>
    <property type="match status" value="1"/>
</dbReference>
<keyword evidence="5 14" id="KW-1003">Cell membrane</keyword>
<evidence type="ECO:0000256" key="10">
    <source>
        <dbReference type="ARBA" id="ARBA00023251"/>
    </source>
</evidence>
<comment type="caution">
    <text evidence="15">The sequence shown here is derived from an EMBL/GenBank/DDBJ whole genome shotgun (WGS) entry which is preliminary data.</text>
</comment>
<dbReference type="GO" id="GO:0005886">
    <property type="term" value="C:plasma membrane"/>
    <property type="evidence" value="ECO:0007669"/>
    <property type="project" value="UniProtKB-SubCell"/>
</dbReference>
<feature type="transmembrane region" description="Helical" evidence="14">
    <location>
        <begin position="225"/>
        <end position="250"/>
    </location>
</feature>
<dbReference type="GO" id="GO:0008360">
    <property type="term" value="P:regulation of cell shape"/>
    <property type="evidence" value="ECO:0007669"/>
    <property type="project" value="UniProtKB-KW"/>
</dbReference>
<evidence type="ECO:0000256" key="13">
    <source>
        <dbReference type="ARBA" id="ARBA00047594"/>
    </source>
</evidence>
<comment type="subcellular location">
    <subcellularLocation>
        <location evidence="1 14">Cell membrane</location>
        <topology evidence="1 14">Multi-pass membrane protein</topology>
    </subcellularLocation>
</comment>
<evidence type="ECO:0000256" key="7">
    <source>
        <dbReference type="ARBA" id="ARBA00022801"/>
    </source>
</evidence>
<keyword evidence="15" id="KW-0808">Transferase</keyword>
<keyword evidence="7 14" id="KW-0378">Hydrolase</keyword>
<keyword evidence="9 14" id="KW-0472">Membrane</keyword>
<accession>A6DFC9</accession>
<dbReference type="GO" id="GO:0046677">
    <property type="term" value="P:response to antibiotic"/>
    <property type="evidence" value="ECO:0007669"/>
    <property type="project" value="UniProtKB-UniRule"/>
</dbReference>
<evidence type="ECO:0000256" key="3">
    <source>
        <dbReference type="ARBA" id="ARBA00012374"/>
    </source>
</evidence>
<dbReference type="RefSeq" id="WP_007276631.1">
    <property type="nucleotide sequence ID" value="NZ_ABCK01000001.1"/>
</dbReference>
<dbReference type="Proteomes" id="UP000004947">
    <property type="component" value="Unassembled WGS sequence"/>
</dbReference>
<dbReference type="GO" id="GO:0050380">
    <property type="term" value="F:undecaprenyl-diphosphatase activity"/>
    <property type="evidence" value="ECO:0007669"/>
    <property type="project" value="UniProtKB-UniRule"/>
</dbReference>
<dbReference type="STRING" id="313628.LNTAR_17203"/>
<dbReference type="Pfam" id="PF02673">
    <property type="entry name" value="BacA"/>
    <property type="match status" value="1"/>
</dbReference>
<evidence type="ECO:0000256" key="11">
    <source>
        <dbReference type="ARBA" id="ARBA00032707"/>
    </source>
</evidence>
<comment type="function">
    <text evidence="14">Catalyzes the dephosphorylation of undecaprenyl diphosphate (UPP). Confers resistance to bacitracin.</text>
</comment>
<keyword evidence="14" id="KW-0133">Cell shape</keyword>
<sequence>MNDFINMLIIGLVQGLTEFLPVSSSGHLVIFGDILGLKKDGIALEVFVHFGTLLAVCSCFYKDILLLLKELPNLPKHWAKKMPNKTEKEQYRSLNIYILISMVPALIIGLFFKDYLEKFYHNLYVVFTCLIITGFILLSLKWSKKRPKKDFMTSKDSLLIGIGQAFAILPGISRSGTTISLAEALGIKSELAAKFSFLMSIPVIAGITILEIKDLLSENIKQTEIINYLVAMMSAAISGYFAIKFLMALIRKQKMELFAYYCFFVAILGLILHAK</sequence>
<evidence type="ECO:0000256" key="5">
    <source>
        <dbReference type="ARBA" id="ARBA00022475"/>
    </source>
</evidence>
<evidence type="ECO:0000256" key="8">
    <source>
        <dbReference type="ARBA" id="ARBA00022989"/>
    </source>
</evidence>
<feature type="transmembrane region" description="Helical" evidence="14">
    <location>
        <begin position="195"/>
        <end position="213"/>
    </location>
</feature>
<reference evidence="15 16" key="1">
    <citation type="journal article" date="2010" name="J. Bacteriol.">
        <title>Genome sequence of Lentisphaera araneosa HTCC2155T, the type species of the order Lentisphaerales in the phylum Lentisphaerae.</title>
        <authorList>
            <person name="Thrash J.C."/>
            <person name="Cho J.C."/>
            <person name="Vergin K.L."/>
            <person name="Morris R.M."/>
            <person name="Giovannoni S.J."/>
        </authorList>
    </citation>
    <scope>NUCLEOTIDE SEQUENCE [LARGE SCALE GENOMIC DNA]</scope>
    <source>
        <strain evidence="15 16">HTCC2155</strain>
    </source>
</reference>
<dbReference type="GO" id="GO:0009252">
    <property type="term" value="P:peptidoglycan biosynthetic process"/>
    <property type="evidence" value="ECO:0007669"/>
    <property type="project" value="UniProtKB-KW"/>
</dbReference>
<dbReference type="eggNOG" id="COG1968">
    <property type="taxonomic scope" value="Bacteria"/>
</dbReference>
<evidence type="ECO:0000313" key="15">
    <source>
        <dbReference type="EMBL" id="EDM29509.1"/>
    </source>
</evidence>
<evidence type="ECO:0000256" key="4">
    <source>
        <dbReference type="ARBA" id="ARBA00021581"/>
    </source>
</evidence>
<keyword evidence="10 14" id="KW-0046">Antibiotic resistance</keyword>
<keyword evidence="8 14" id="KW-1133">Transmembrane helix</keyword>
<evidence type="ECO:0000256" key="1">
    <source>
        <dbReference type="ARBA" id="ARBA00004651"/>
    </source>
</evidence>
<feature type="transmembrane region" description="Helical" evidence="14">
    <location>
        <begin position="257"/>
        <end position="274"/>
    </location>
</feature>
<evidence type="ECO:0000256" key="2">
    <source>
        <dbReference type="ARBA" id="ARBA00010621"/>
    </source>
</evidence>
<feature type="transmembrane region" description="Helical" evidence="14">
    <location>
        <begin position="124"/>
        <end position="142"/>
    </location>
</feature>
<name>A6DFC9_9BACT</name>
<dbReference type="OrthoDB" id="9808289at2"/>
<dbReference type="PANTHER" id="PTHR30622">
    <property type="entry name" value="UNDECAPRENYL-DIPHOSPHATASE"/>
    <property type="match status" value="1"/>
</dbReference>
<dbReference type="GO" id="GO:0016301">
    <property type="term" value="F:kinase activity"/>
    <property type="evidence" value="ECO:0007669"/>
    <property type="project" value="UniProtKB-KW"/>
</dbReference>
<evidence type="ECO:0000256" key="14">
    <source>
        <dbReference type="HAMAP-Rule" id="MF_01006"/>
    </source>
</evidence>
<dbReference type="GO" id="GO:0071555">
    <property type="term" value="P:cell wall organization"/>
    <property type="evidence" value="ECO:0007669"/>
    <property type="project" value="UniProtKB-KW"/>
</dbReference>
<keyword evidence="14" id="KW-0961">Cell wall biogenesis/degradation</keyword>
<dbReference type="AlphaFoldDB" id="A6DFC9"/>
<evidence type="ECO:0000256" key="6">
    <source>
        <dbReference type="ARBA" id="ARBA00022692"/>
    </source>
</evidence>
<dbReference type="HAMAP" id="MF_01006">
    <property type="entry name" value="Undec_diphosphatase"/>
    <property type="match status" value="1"/>
</dbReference>
<keyword evidence="16" id="KW-1185">Reference proteome</keyword>
<keyword evidence="6 14" id="KW-0812">Transmembrane</keyword>
<evidence type="ECO:0000256" key="12">
    <source>
        <dbReference type="ARBA" id="ARBA00032932"/>
    </source>
</evidence>
<organism evidence="15 16">
    <name type="scientific">Lentisphaera araneosa HTCC2155</name>
    <dbReference type="NCBI Taxonomy" id="313628"/>
    <lineage>
        <taxon>Bacteria</taxon>
        <taxon>Pseudomonadati</taxon>
        <taxon>Lentisphaerota</taxon>
        <taxon>Lentisphaeria</taxon>
        <taxon>Lentisphaerales</taxon>
        <taxon>Lentisphaeraceae</taxon>
        <taxon>Lentisphaera</taxon>
    </lineage>
</organism>
<feature type="transmembrane region" description="Helical" evidence="14">
    <location>
        <begin position="42"/>
        <end position="61"/>
    </location>
</feature>
<feature type="transmembrane region" description="Helical" evidence="14">
    <location>
        <begin position="94"/>
        <end position="112"/>
    </location>
</feature>
<comment type="similarity">
    <text evidence="2 14">Belongs to the UppP family.</text>
</comment>
<keyword evidence="14" id="KW-0573">Peptidoglycan synthesis</keyword>
<evidence type="ECO:0000313" key="16">
    <source>
        <dbReference type="Proteomes" id="UP000004947"/>
    </source>
</evidence>
<dbReference type="InterPro" id="IPR003824">
    <property type="entry name" value="UppP"/>
</dbReference>
<proteinExistence type="inferred from homology"/>
<comment type="catalytic activity">
    <reaction evidence="13 14">
        <text>di-trans,octa-cis-undecaprenyl diphosphate + H2O = di-trans,octa-cis-undecaprenyl phosphate + phosphate + H(+)</text>
        <dbReference type="Rhea" id="RHEA:28094"/>
        <dbReference type="ChEBI" id="CHEBI:15377"/>
        <dbReference type="ChEBI" id="CHEBI:15378"/>
        <dbReference type="ChEBI" id="CHEBI:43474"/>
        <dbReference type="ChEBI" id="CHEBI:58405"/>
        <dbReference type="ChEBI" id="CHEBI:60392"/>
        <dbReference type="EC" id="3.6.1.27"/>
    </reaction>
</comment>
<dbReference type="EMBL" id="ABCK01000001">
    <property type="protein sequence ID" value="EDM29509.1"/>
    <property type="molecule type" value="Genomic_DNA"/>
</dbReference>
<evidence type="ECO:0000256" key="9">
    <source>
        <dbReference type="ARBA" id="ARBA00023136"/>
    </source>
</evidence>